<keyword evidence="3" id="KW-1185">Reference proteome</keyword>
<name>A0AAP8MH82_9GAMM</name>
<feature type="signal peptide" evidence="1">
    <location>
        <begin position="1"/>
        <end position="23"/>
    </location>
</feature>
<organism evidence="2 3">
    <name type="scientific">Halioglobus japonicus</name>
    <dbReference type="NCBI Taxonomy" id="930805"/>
    <lineage>
        <taxon>Bacteria</taxon>
        <taxon>Pseudomonadati</taxon>
        <taxon>Pseudomonadota</taxon>
        <taxon>Gammaproteobacteria</taxon>
        <taxon>Cellvibrionales</taxon>
        <taxon>Halieaceae</taxon>
        <taxon>Halioglobus</taxon>
    </lineage>
</organism>
<dbReference type="EMBL" id="PKUR01000001">
    <property type="protein sequence ID" value="PLW87866.1"/>
    <property type="molecule type" value="Genomic_DNA"/>
</dbReference>
<evidence type="ECO:0000256" key="1">
    <source>
        <dbReference type="SAM" id="SignalP"/>
    </source>
</evidence>
<proteinExistence type="predicted"/>
<evidence type="ECO:0000313" key="2">
    <source>
        <dbReference type="EMBL" id="PLW87866.1"/>
    </source>
</evidence>
<evidence type="ECO:0008006" key="4">
    <source>
        <dbReference type="Google" id="ProtNLM"/>
    </source>
</evidence>
<gene>
    <name evidence="2" type="ORF">C0029_04675</name>
</gene>
<dbReference type="KEGG" id="hja:BST95_13505"/>
<dbReference type="Proteomes" id="UP000235162">
    <property type="component" value="Unassembled WGS sequence"/>
</dbReference>
<evidence type="ECO:0000313" key="3">
    <source>
        <dbReference type="Proteomes" id="UP000235162"/>
    </source>
</evidence>
<sequence length="328" mass="38367">MRLTQLIATSLLLIMFTSDYTVADDTTIEQTDAVDALVGWDAAEPDEGSDSLDERRAKLDNRAQELAYWLDGFFGDPQYDLDKPESVVRLIAITDWDEEDGTEFKFRVRGKVQLPNISKKLNLVFRGEESDDDEELERYDDSVALEYKLNEGTRSKFDATIGYSSRGVRPGVRYRNEGPFTRNSSYRWVQQLQYTNKDGFYTTTRIDFNRSFGENYGIRWDNRGIYGEETEGIEWRSKLSLRQRLGVDTDRPTALSYFAAVNGVTQDEDFTKNYRLGVRFRRQFYKDYLFLELEPAYNWRRKEYEDNRDTVFSINIKLEMALGKDLTD</sequence>
<reference evidence="2 3" key="1">
    <citation type="submission" date="2018-01" db="EMBL/GenBank/DDBJ databases">
        <title>The draft genome sequence of Halioglobus japonicus S1-36.</title>
        <authorList>
            <person name="Du Z.-J."/>
            <person name="Shi M.-J."/>
        </authorList>
    </citation>
    <scope>NUCLEOTIDE SEQUENCE [LARGE SCALE GENOMIC DNA]</scope>
    <source>
        <strain evidence="2 3">S1-36</strain>
    </source>
</reference>
<comment type="caution">
    <text evidence="2">The sequence shown here is derived from an EMBL/GenBank/DDBJ whole genome shotgun (WGS) entry which is preliminary data.</text>
</comment>
<dbReference type="AlphaFoldDB" id="A0AAP8MH82"/>
<feature type="chain" id="PRO_5042989942" description="DUF481 domain-containing protein" evidence="1">
    <location>
        <begin position="24"/>
        <end position="328"/>
    </location>
</feature>
<accession>A0AAP8MH82</accession>
<keyword evidence="1" id="KW-0732">Signal</keyword>
<protein>
    <recommendedName>
        <fullName evidence="4">DUF481 domain-containing protein</fullName>
    </recommendedName>
</protein>
<dbReference type="RefSeq" id="WP_084200127.1">
    <property type="nucleotide sequence ID" value="NZ_BMYL01000001.1"/>
</dbReference>